<evidence type="ECO:0000313" key="2">
    <source>
        <dbReference type="Proteomes" id="UP000006729"/>
    </source>
</evidence>
<dbReference type="Proteomes" id="UP000006729">
    <property type="component" value="Chromosome 14"/>
</dbReference>
<keyword evidence="2" id="KW-1185">Reference proteome</keyword>
<organism evidence="1 2">
    <name type="scientific">Populus trichocarpa</name>
    <name type="common">Western balsam poplar</name>
    <name type="synonym">Populus balsamifera subsp. trichocarpa</name>
    <dbReference type="NCBI Taxonomy" id="3694"/>
    <lineage>
        <taxon>Eukaryota</taxon>
        <taxon>Viridiplantae</taxon>
        <taxon>Streptophyta</taxon>
        <taxon>Embryophyta</taxon>
        <taxon>Tracheophyta</taxon>
        <taxon>Spermatophyta</taxon>
        <taxon>Magnoliopsida</taxon>
        <taxon>eudicotyledons</taxon>
        <taxon>Gunneridae</taxon>
        <taxon>Pentapetalae</taxon>
        <taxon>rosids</taxon>
        <taxon>fabids</taxon>
        <taxon>Malpighiales</taxon>
        <taxon>Salicaceae</taxon>
        <taxon>Saliceae</taxon>
        <taxon>Populus</taxon>
    </lineage>
</organism>
<protein>
    <submittedName>
        <fullName evidence="1">Uncharacterized protein</fullName>
    </submittedName>
</protein>
<sequence>MSLRDTIKYDNKAFSQNKEKTMIFLRHHPNEVLQQYRKRGFNKYSKLISCLFVVEKNNKLLMKNYVSQLISSALFPEVNAIRYNNNYGHVRGYGRGCGRGHGRRWNNFHNNNGYNSNKPFQNKEKQEKRK</sequence>
<evidence type="ECO:0000313" key="1">
    <source>
        <dbReference type="EMBL" id="KAI9382680.1"/>
    </source>
</evidence>
<reference evidence="1 2" key="1">
    <citation type="journal article" date="2006" name="Science">
        <title>The genome of black cottonwood, Populus trichocarpa (Torr. &amp; Gray).</title>
        <authorList>
            <person name="Tuskan G.A."/>
            <person name="Difazio S."/>
            <person name="Jansson S."/>
            <person name="Bohlmann J."/>
            <person name="Grigoriev I."/>
            <person name="Hellsten U."/>
            <person name="Putnam N."/>
            <person name="Ralph S."/>
            <person name="Rombauts S."/>
            <person name="Salamov A."/>
            <person name="Schein J."/>
            <person name="Sterck L."/>
            <person name="Aerts A."/>
            <person name="Bhalerao R.R."/>
            <person name="Bhalerao R.P."/>
            <person name="Blaudez D."/>
            <person name="Boerjan W."/>
            <person name="Brun A."/>
            <person name="Brunner A."/>
            <person name="Busov V."/>
            <person name="Campbell M."/>
            <person name="Carlson J."/>
            <person name="Chalot M."/>
            <person name="Chapman J."/>
            <person name="Chen G.L."/>
            <person name="Cooper D."/>
            <person name="Coutinho P.M."/>
            <person name="Couturier J."/>
            <person name="Covert S."/>
            <person name="Cronk Q."/>
            <person name="Cunningham R."/>
            <person name="Davis J."/>
            <person name="Degroeve S."/>
            <person name="Dejardin A."/>
            <person name="Depamphilis C."/>
            <person name="Detter J."/>
            <person name="Dirks B."/>
            <person name="Dubchak I."/>
            <person name="Duplessis S."/>
            <person name="Ehlting J."/>
            <person name="Ellis B."/>
            <person name="Gendler K."/>
            <person name="Goodstein D."/>
            <person name="Gribskov M."/>
            <person name="Grimwood J."/>
            <person name="Groover A."/>
            <person name="Gunter L."/>
            <person name="Hamberger B."/>
            <person name="Heinze B."/>
            <person name="Helariutta Y."/>
            <person name="Henrissat B."/>
            <person name="Holligan D."/>
            <person name="Holt R."/>
            <person name="Huang W."/>
            <person name="Islam-Faridi N."/>
            <person name="Jones S."/>
            <person name="Jones-Rhoades M."/>
            <person name="Jorgensen R."/>
            <person name="Joshi C."/>
            <person name="Kangasjarvi J."/>
            <person name="Karlsson J."/>
            <person name="Kelleher C."/>
            <person name="Kirkpatrick R."/>
            <person name="Kirst M."/>
            <person name="Kohler A."/>
            <person name="Kalluri U."/>
            <person name="Larimer F."/>
            <person name="Leebens-Mack J."/>
            <person name="Leple J.C."/>
            <person name="Locascio P."/>
            <person name="Lou Y."/>
            <person name="Lucas S."/>
            <person name="Martin F."/>
            <person name="Montanini B."/>
            <person name="Napoli C."/>
            <person name="Nelson D.R."/>
            <person name="Nelson C."/>
            <person name="Nieminen K."/>
            <person name="Nilsson O."/>
            <person name="Pereda V."/>
            <person name="Peter G."/>
            <person name="Philippe R."/>
            <person name="Pilate G."/>
            <person name="Poliakov A."/>
            <person name="Razumovskaya J."/>
            <person name="Richardson P."/>
            <person name="Rinaldi C."/>
            <person name="Ritland K."/>
            <person name="Rouze P."/>
            <person name="Ryaboy D."/>
            <person name="Schmutz J."/>
            <person name="Schrader J."/>
            <person name="Segerman B."/>
            <person name="Shin H."/>
            <person name="Siddiqui A."/>
            <person name="Sterky F."/>
            <person name="Terry A."/>
            <person name="Tsai C.J."/>
            <person name="Uberbacher E."/>
            <person name="Unneberg P."/>
            <person name="Vahala J."/>
            <person name="Wall K."/>
            <person name="Wessler S."/>
            <person name="Yang G."/>
            <person name="Yin T."/>
            <person name="Douglas C."/>
            <person name="Marra M."/>
            <person name="Sandberg G."/>
            <person name="Van de Peer Y."/>
            <person name="Rokhsar D."/>
        </authorList>
    </citation>
    <scope>NUCLEOTIDE SEQUENCE [LARGE SCALE GENOMIC DNA]</scope>
    <source>
        <strain evidence="2">cv. Nisqually</strain>
    </source>
</reference>
<accession>A0ACC0S0R8</accession>
<gene>
    <name evidence="1" type="ORF">POPTR_014G162501v4</name>
</gene>
<dbReference type="EMBL" id="CM009303">
    <property type="protein sequence ID" value="KAI9382680.1"/>
    <property type="molecule type" value="Genomic_DNA"/>
</dbReference>
<name>A0ACC0S0R8_POPTR</name>
<feature type="non-terminal residue" evidence="1">
    <location>
        <position position="130"/>
    </location>
</feature>
<comment type="caution">
    <text evidence="1">The sequence shown here is derived from an EMBL/GenBank/DDBJ whole genome shotgun (WGS) entry which is preliminary data.</text>
</comment>
<proteinExistence type="predicted"/>